<protein>
    <submittedName>
        <fullName evidence="2">Uncharacterized protein</fullName>
    </submittedName>
</protein>
<evidence type="ECO:0000256" key="1">
    <source>
        <dbReference type="SAM" id="Phobius"/>
    </source>
</evidence>
<reference evidence="2" key="1">
    <citation type="submission" date="2018-06" db="EMBL/GenBank/DDBJ databases">
        <authorList>
            <person name="Zhirakovskaya E."/>
        </authorList>
    </citation>
    <scope>NUCLEOTIDE SEQUENCE</scope>
</reference>
<dbReference type="EMBL" id="UOEI01000425">
    <property type="protein sequence ID" value="VAW05334.1"/>
    <property type="molecule type" value="Genomic_DNA"/>
</dbReference>
<dbReference type="AlphaFoldDB" id="A0A3B0T952"/>
<evidence type="ECO:0000313" key="2">
    <source>
        <dbReference type="EMBL" id="VAW05334.1"/>
    </source>
</evidence>
<feature type="transmembrane region" description="Helical" evidence="1">
    <location>
        <begin position="23"/>
        <end position="40"/>
    </location>
</feature>
<gene>
    <name evidence="2" type="ORF">MNBD_ACTINO01-2487</name>
</gene>
<accession>A0A3B0T952</accession>
<keyword evidence="1" id="KW-1133">Transmembrane helix</keyword>
<keyword evidence="1" id="KW-0812">Transmembrane</keyword>
<name>A0A3B0T952_9ZZZZ</name>
<sequence>MRYVAILAQTTEVSLPTSGGGEVVAWILLAGGIVGLFLIINRTQKRSYRHYMDRAQREAEMKANDPA</sequence>
<keyword evidence="1" id="KW-0472">Membrane</keyword>
<proteinExistence type="predicted"/>
<organism evidence="2">
    <name type="scientific">hydrothermal vent metagenome</name>
    <dbReference type="NCBI Taxonomy" id="652676"/>
    <lineage>
        <taxon>unclassified sequences</taxon>
        <taxon>metagenomes</taxon>
        <taxon>ecological metagenomes</taxon>
    </lineage>
</organism>